<dbReference type="EMBL" id="LWDF02001216">
    <property type="protein sequence ID" value="KAE8239833.1"/>
    <property type="molecule type" value="Genomic_DNA"/>
</dbReference>
<accession>A0A8T8SGD9</accession>
<reference evidence="2" key="1">
    <citation type="submission" date="2016-04" db="EMBL/GenBank/DDBJ databases">
        <authorList>
            <person name="Nguyen H.D."/>
            <person name="Samba Siva P."/>
            <person name="Cullis J."/>
            <person name="Levesque C.A."/>
            <person name="Hambleton S."/>
        </authorList>
    </citation>
    <scope>NUCLEOTIDE SEQUENCE</scope>
    <source>
        <strain evidence="2">DAOMC 236416</strain>
    </source>
</reference>
<keyword evidence="3" id="KW-1185">Reference proteome</keyword>
<name>A0A8T8SGD9_9BASI</name>
<protein>
    <submittedName>
        <fullName evidence="2">Uncharacterized protein</fullName>
    </submittedName>
</protein>
<evidence type="ECO:0000313" key="3">
    <source>
        <dbReference type="Proteomes" id="UP000077521"/>
    </source>
</evidence>
<evidence type="ECO:0000313" key="2">
    <source>
        <dbReference type="EMBL" id="KAE8239833.1"/>
    </source>
</evidence>
<sequence length="237" mass="25771">MYAIGAQVYDENFSGHKATINAWSRERPGEGGYIITNTPVAISADAAITMHVTDPEIHCFNPTLPNASSFITGNGVIKSTSTDKKTVVITGYTWLGLALGWRQKDMARVRNREIEDNLHCSLRFRRRTAFQKLAECHLRRITQIDNASQPLLSALHIGKGAGSGGGKAALLRGLRENAAKRVKIEPMDATTASTPQQPSSLTDDATVPAAPNPVRYGRVDETPSSPSPATGRKRRHK</sequence>
<reference evidence="2" key="2">
    <citation type="journal article" date="2019" name="IMA Fungus">
        <title>Genome sequencing and comparison of five Tilletia species to identify candidate genes for the detection of regulated species infecting wheat.</title>
        <authorList>
            <person name="Nguyen H.D.T."/>
            <person name="Sultana T."/>
            <person name="Kesanakurti P."/>
            <person name="Hambleton S."/>
        </authorList>
    </citation>
    <scope>NUCLEOTIDE SEQUENCE</scope>
    <source>
        <strain evidence="2">DAOMC 236416</strain>
    </source>
</reference>
<gene>
    <name evidence="2" type="ORF">A4X13_0g8047</name>
</gene>
<dbReference type="AlphaFoldDB" id="A0A8T8SGD9"/>
<organism evidence="2 3">
    <name type="scientific">Tilletia indica</name>
    <dbReference type="NCBI Taxonomy" id="43049"/>
    <lineage>
        <taxon>Eukaryota</taxon>
        <taxon>Fungi</taxon>
        <taxon>Dikarya</taxon>
        <taxon>Basidiomycota</taxon>
        <taxon>Ustilaginomycotina</taxon>
        <taxon>Exobasidiomycetes</taxon>
        <taxon>Tilletiales</taxon>
        <taxon>Tilletiaceae</taxon>
        <taxon>Tilletia</taxon>
    </lineage>
</organism>
<proteinExistence type="predicted"/>
<feature type="compositionally biased region" description="Polar residues" evidence="1">
    <location>
        <begin position="190"/>
        <end position="203"/>
    </location>
</feature>
<comment type="caution">
    <text evidence="2">The sequence shown here is derived from an EMBL/GenBank/DDBJ whole genome shotgun (WGS) entry which is preliminary data.</text>
</comment>
<feature type="region of interest" description="Disordered" evidence="1">
    <location>
        <begin position="184"/>
        <end position="237"/>
    </location>
</feature>
<evidence type="ECO:0000256" key="1">
    <source>
        <dbReference type="SAM" id="MobiDB-lite"/>
    </source>
</evidence>
<dbReference type="Proteomes" id="UP000077521">
    <property type="component" value="Unassembled WGS sequence"/>
</dbReference>